<evidence type="ECO:0000313" key="6">
    <source>
        <dbReference type="Proteomes" id="UP000198597"/>
    </source>
</evidence>
<dbReference type="AlphaFoldDB" id="A0A1H0S340"/>
<keyword evidence="2" id="KW-0238">DNA-binding</keyword>
<evidence type="ECO:0000256" key="1">
    <source>
        <dbReference type="ARBA" id="ARBA00009913"/>
    </source>
</evidence>
<evidence type="ECO:0000313" key="5">
    <source>
        <dbReference type="EMBL" id="SDP35668.1"/>
    </source>
</evidence>
<dbReference type="GO" id="GO:0003677">
    <property type="term" value="F:DNA binding"/>
    <property type="evidence" value="ECO:0007669"/>
    <property type="project" value="UniProtKB-KW"/>
</dbReference>
<keyword evidence="3" id="KW-0233">DNA recombination</keyword>
<accession>A0A1H0S340</accession>
<reference evidence="5 6" key="1">
    <citation type="submission" date="2016-10" db="EMBL/GenBank/DDBJ databases">
        <authorList>
            <person name="de Groot N.N."/>
        </authorList>
    </citation>
    <scope>NUCLEOTIDE SEQUENCE [LARGE SCALE GENOMIC DNA]</scope>
    <source>
        <strain evidence="5 6">DSM 12272</strain>
    </source>
</reference>
<dbReference type="InterPro" id="IPR036162">
    <property type="entry name" value="Resolvase-like_N_sf"/>
</dbReference>
<sequence length="195" mass="22240">MIFGYSRNSTHKQDLQKQREQLTNAGCEKIFEEVMSGGILNRPILNSMLEQLRLGDVIVVCDYSRISRGGIKDMFSLIETIEKKGANIKSLKESWIDTINPQGKFLFTVIAGVNELEKNLVSQRTKESLMVARSRGRIGGRPKKDSKKIEMAVKMYESKVHSIKEITNATGVSKTTLYRYMNNKIRDLNNNKYKS</sequence>
<dbReference type="InterPro" id="IPR009057">
    <property type="entry name" value="Homeodomain-like_sf"/>
</dbReference>
<comment type="similarity">
    <text evidence="1">Belongs to the site-specific recombinase resolvase family.</text>
</comment>
<dbReference type="Pfam" id="PF02796">
    <property type="entry name" value="HTH_7"/>
    <property type="match status" value="1"/>
</dbReference>
<dbReference type="OrthoDB" id="9797501at2"/>
<evidence type="ECO:0000256" key="3">
    <source>
        <dbReference type="ARBA" id="ARBA00023172"/>
    </source>
</evidence>
<dbReference type="InterPro" id="IPR050639">
    <property type="entry name" value="SSR_resolvase"/>
</dbReference>
<gene>
    <name evidence="5" type="ORF">SAMN04488529_104120</name>
</gene>
<dbReference type="Gene3D" id="3.40.50.1390">
    <property type="entry name" value="Resolvase, N-terminal catalytic domain"/>
    <property type="match status" value="1"/>
</dbReference>
<dbReference type="Proteomes" id="UP000198597">
    <property type="component" value="Unassembled WGS sequence"/>
</dbReference>
<name>A0A1H0S340_9CLOT</name>
<dbReference type="RefSeq" id="WP_089968603.1">
    <property type="nucleotide sequence ID" value="NZ_FNJM01000004.1"/>
</dbReference>
<dbReference type="InterPro" id="IPR006119">
    <property type="entry name" value="Resolv_N"/>
</dbReference>
<dbReference type="Gene3D" id="1.10.10.60">
    <property type="entry name" value="Homeodomain-like"/>
    <property type="match status" value="1"/>
</dbReference>
<dbReference type="SUPFAM" id="SSF53041">
    <property type="entry name" value="Resolvase-like"/>
    <property type="match status" value="1"/>
</dbReference>
<dbReference type="GO" id="GO:0000150">
    <property type="term" value="F:DNA strand exchange activity"/>
    <property type="evidence" value="ECO:0007669"/>
    <property type="project" value="InterPro"/>
</dbReference>
<dbReference type="InterPro" id="IPR006120">
    <property type="entry name" value="Resolvase_HTH_dom"/>
</dbReference>
<dbReference type="EMBL" id="FNJM01000004">
    <property type="protein sequence ID" value="SDP35668.1"/>
    <property type="molecule type" value="Genomic_DNA"/>
</dbReference>
<evidence type="ECO:0000259" key="4">
    <source>
        <dbReference type="PROSITE" id="PS51736"/>
    </source>
</evidence>
<protein>
    <submittedName>
        <fullName evidence="5">Site-specific DNA recombinase</fullName>
    </submittedName>
</protein>
<evidence type="ECO:0000256" key="2">
    <source>
        <dbReference type="ARBA" id="ARBA00023125"/>
    </source>
</evidence>
<dbReference type="CDD" id="cd03768">
    <property type="entry name" value="SR_ResInv"/>
    <property type="match status" value="1"/>
</dbReference>
<organism evidence="5 6">
    <name type="scientific">Clostridium gasigenes</name>
    <dbReference type="NCBI Taxonomy" id="94869"/>
    <lineage>
        <taxon>Bacteria</taxon>
        <taxon>Bacillati</taxon>
        <taxon>Bacillota</taxon>
        <taxon>Clostridia</taxon>
        <taxon>Eubacteriales</taxon>
        <taxon>Clostridiaceae</taxon>
        <taxon>Clostridium</taxon>
    </lineage>
</organism>
<feature type="domain" description="Resolvase/invertase-type recombinase catalytic" evidence="4">
    <location>
        <begin position="1"/>
        <end position="136"/>
    </location>
</feature>
<dbReference type="PANTHER" id="PTHR30461">
    <property type="entry name" value="DNA-INVERTASE FROM LAMBDOID PROPHAGE"/>
    <property type="match status" value="1"/>
</dbReference>
<dbReference type="PROSITE" id="PS51736">
    <property type="entry name" value="RECOMBINASES_3"/>
    <property type="match status" value="1"/>
</dbReference>
<dbReference type="SUPFAM" id="SSF46689">
    <property type="entry name" value="Homeodomain-like"/>
    <property type="match status" value="1"/>
</dbReference>
<dbReference type="STRING" id="94869.SAMN04488529_104120"/>
<keyword evidence="6" id="KW-1185">Reference proteome</keyword>
<proteinExistence type="inferred from homology"/>
<dbReference type="SMART" id="SM00857">
    <property type="entry name" value="Resolvase"/>
    <property type="match status" value="1"/>
</dbReference>
<dbReference type="Pfam" id="PF00239">
    <property type="entry name" value="Resolvase"/>
    <property type="match status" value="1"/>
</dbReference>
<dbReference type="PANTHER" id="PTHR30461:SF2">
    <property type="entry name" value="SERINE RECOMBINASE PINE-RELATED"/>
    <property type="match status" value="1"/>
</dbReference>